<feature type="DNA-binding region" description="H-T-H motif" evidence="4">
    <location>
        <begin position="32"/>
        <end position="51"/>
    </location>
</feature>
<dbReference type="SUPFAM" id="SSF46689">
    <property type="entry name" value="Homeodomain-like"/>
    <property type="match status" value="1"/>
</dbReference>
<dbReference type="PRINTS" id="PR00455">
    <property type="entry name" value="HTHTETR"/>
</dbReference>
<reference evidence="6 8" key="1">
    <citation type="journal article" date="2015" name="BMC Genomics">
        <title>Genome mining reveals unlocked bioactive potential of marine Gram-negative bacteria.</title>
        <authorList>
            <person name="Machado H."/>
            <person name="Sonnenschein E.C."/>
            <person name="Melchiorsen J."/>
            <person name="Gram L."/>
        </authorList>
    </citation>
    <scope>NUCLEOTIDE SEQUENCE [LARGE SCALE GENOMIC DNA]</scope>
    <source>
        <strain evidence="6 8">S3137</strain>
    </source>
</reference>
<organism evidence="6 8">
    <name type="scientific">Pseudoalteromonas ruthenica</name>
    <dbReference type="NCBI Taxonomy" id="151081"/>
    <lineage>
        <taxon>Bacteria</taxon>
        <taxon>Pseudomonadati</taxon>
        <taxon>Pseudomonadota</taxon>
        <taxon>Gammaproteobacteria</taxon>
        <taxon>Alteromonadales</taxon>
        <taxon>Pseudoalteromonadaceae</taxon>
        <taxon>Pseudoalteromonas</taxon>
    </lineage>
</organism>
<evidence type="ECO:0000256" key="1">
    <source>
        <dbReference type="ARBA" id="ARBA00023015"/>
    </source>
</evidence>
<dbReference type="eggNOG" id="COG1309">
    <property type="taxonomic scope" value="Bacteria"/>
</dbReference>
<evidence type="ECO:0000313" key="6">
    <source>
        <dbReference type="EMBL" id="KJY97160.1"/>
    </source>
</evidence>
<sequence>MAWHPEHKKNSKNRILTSAANLFSQHGYDKVAIDDVMGAAQLTRGAFYSHFKSKSELYSKALIHAAKLRANQVNDSYDAEDIRQFYLADEHVNAEHAGCPLAFLVSDISHRDEQVRATYTAVLNNILTKLENTGLTRTAAIHQALMMIATVAVSRAITDESLKEELLTVGRQSPQHE</sequence>
<accession>A0A0F4PNS5</accession>
<dbReference type="Pfam" id="PF00440">
    <property type="entry name" value="TetR_N"/>
    <property type="match status" value="1"/>
</dbReference>
<proteinExistence type="predicted"/>
<dbReference type="RefSeq" id="WP_045978544.1">
    <property type="nucleotide sequence ID" value="NZ_JXXY01000003.1"/>
</dbReference>
<evidence type="ECO:0000259" key="5">
    <source>
        <dbReference type="PROSITE" id="PS50977"/>
    </source>
</evidence>
<keyword evidence="1" id="KW-0805">Transcription regulation</keyword>
<dbReference type="EMBL" id="PNCG01000004">
    <property type="protein sequence ID" value="TMP87840.1"/>
    <property type="molecule type" value="Genomic_DNA"/>
</dbReference>
<dbReference type="Gene3D" id="1.10.10.60">
    <property type="entry name" value="Homeodomain-like"/>
    <property type="match status" value="1"/>
</dbReference>
<evidence type="ECO:0000256" key="2">
    <source>
        <dbReference type="ARBA" id="ARBA00023125"/>
    </source>
</evidence>
<dbReference type="InterPro" id="IPR036271">
    <property type="entry name" value="Tet_transcr_reg_TetR-rel_C_sf"/>
</dbReference>
<evidence type="ECO:0000256" key="3">
    <source>
        <dbReference type="ARBA" id="ARBA00023163"/>
    </source>
</evidence>
<dbReference type="Proteomes" id="UP000305874">
    <property type="component" value="Unassembled WGS sequence"/>
</dbReference>
<dbReference type="InterPro" id="IPR001647">
    <property type="entry name" value="HTH_TetR"/>
</dbReference>
<keyword evidence="3" id="KW-0804">Transcription</keyword>
<dbReference type="PANTHER" id="PTHR47506:SF7">
    <property type="entry name" value="TRANSCRIPTIONAL REGULATORY PROTEIN"/>
    <property type="match status" value="1"/>
</dbReference>
<evidence type="ECO:0000313" key="9">
    <source>
        <dbReference type="Proteomes" id="UP000305874"/>
    </source>
</evidence>
<dbReference type="PATRIC" id="fig|151081.8.peg.709"/>
<keyword evidence="8" id="KW-1185">Reference proteome</keyword>
<dbReference type="PANTHER" id="PTHR47506">
    <property type="entry name" value="TRANSCRIPTIONAL REGULATORY PROTEIN"/>
    <property type="match status" value="1"/>
</dbReference>
<dbReference type="OrthoDB" id="9798857at2"/>
<dbReference type="GeneID" id="58229838"/>
<dbReference type="SUPFAM" id="SSF48498">
    <property type="entry name" value="Tetracyclin repressor-like, C-terminal domain"/>
    <property type="match status" value="1"/>
</dbReference>
<dbReference type="AlphaFoldDB" id="A0A0F4PNS5"/>
<protein>
    <submittedName>
        <fullName evidence="7">TetR/AcrR family transcriptional regulator</fullName>
    </submittedName>
</protein>
<evidence type="ECO:0000313" key="8">
    <source>
        <dbReference type="Proteomes" id="UP000033664"/>
    </source>
</evidence>
<evidence type="ECO:0000313" key="7">
    <source>
        <dbReference type="EMBL" id="TMP87840.1"/>
    </source>
</evidence>
<dbReference type="InterPro" id="IPR009057">
    <property type="entry name" value="Homeodomain-like_sf"/>
</dbReference>
<comment type="caution">
    <text evidence="6">The sequence shown here is derived from an EMBL/GenBank/DDBJ whole genome shotgun (WGS) entry which is preliminary data.</text>
</comment>
<reference evidence="7" key="4">
    <citation type="submission" date="2019-09" db="EMBL/GenBank/DDBJ databases">
        <title>Co-occurence of chitin degradation, pigmentation and bioactivity in marine Pseudoalteromonas.</title>
        <authorList>
            <person name="Sonnenschein E.C."/>
            <person name="Bech P.K."/>
        </authorList>
    </citation>
    <scope>NUCLEOTIDE SEQUENCE</scope>
    <source>
        <strain evidence="7">S2897</strain>
    </source>
</reference>
<keyword evidence="2 4" id="KW-0238">DNA-binding</keyword>
<dbReference type="Gene3D" id="1.10.357.10">
    <property type="entry name" value="Tetracycline Repressor, domain 2"/>
    <property type="match status" value="1"/>
</dbReference>
<dbReference type="Proteomes" id="UP000033664">
    <property type="component" value="Unassembled WGS sequence"/>
</dbReference>
<dbReference type="GO" id="GO:0003677">
    <property type="term" value="F:DNA binding"/>
    <property type="evidence" value="ECO:0007669"/>
    <property type="project" value="UniProtKB-UniRule"/>
</dbReference>
<dbReference type="PROSITE" id="PS50977">
    <property type="entry name" value="HTH_TETR_2"/>
    <property type="match status" value="1"/>
</dbReference>
<reference evidence="7 9" key="2">
    <citation type="submission" date="2017-12" db="EMBL/GenBank/DDBJ databases">
        <authorList>
            <person name="Paulsen S."/>
            <person name="Gram L.K."/>
        </authorList>
    </citation>
    <scope>NUCLEOTIDE SEQUENCE [LARGE SCALE GENOMIC DNA]</scope>
    <source>
        <strain evidence="7 9">S2897</strain>
    </source>
</reference>
<gene>
    <name evidence="7" type="ORF">CWC05_05995</name>
    <name evidence="6" type="ORF">TW72_15160</name>
</gene>
<dbReference type="EMBL" id="JXXZ01000013">
    <property type="protein sequence ID" value="KJY97160.1"/>
    <property type="molecule type" value="Genomic_DNA"/>
</dbReference>
<reference evidence="9" key="3">
    <citation type="submission" date="2019-06" db="EMBL/GenBank/DDBJ databases">
        <title>Co-occurence of chitin degradation, pigmentation and bioactivity in marine Pseudoalteromonas.</title>
        <authorList>
            <person name="Sonnenschein E.C."/>
            <person name="Bech P.K."/>
        </authorList>
    </citation>
    <scope>NUCLEOTIDE SEQUENCE [LARGE SCALE GENOMIC DNA]</scope>
    <source>
        <strain evidence="9">S2897</strain>
    </source>
</reference>
<feature type="domain" description="HTH tetR-type" evidence="5">
    <location>
        <begin position="9"/>
        <end position="69"/>
    </location>
</feature>
<name>A0A0F4PNS5_9GAMM</name>
<evidence type="ECO:0000256" key="4">
    <source>
        <dbReference type="PROSITE-ProRule" id="PRU00335"/>
    </source>
</evidence>